<evidence type="ECO:0000256" key="9">
    <source>
        <dbReference type="RuleBase" id="RU003691"/>
    </source>
</evidence>
<dbReference type="Proteomes" id="UP001059252">
    <property type="component" value="Chromosome"/>
</dbReference>
<evidence type="ECO:0000256" key="6">
    <source>
        <dbReference type="ARBA" id="ARBA00023027"/>
    </source>
</evidence>
<gene>
    <name evidence="12" type="ORF">NV226_02165</name>
</gene>
<dbReference type="NCBIfam" id="NF004945">
    <property type="entry name" value="PRK06292.2-3"/>
    <property type="match status" value="1"/>
</dbReference>
<dbReference type="InterPro" id="IPR001100">
    <property type="entry name" value="Pyr_nuc-diS_OxRdtase"/>
</dbReference>
<name>A0ABY5R9R7_9MOLU</name>
<evidence type="ECO:0000313" key="13">
    <source>
        <dbReference type="Proteomes" id="UP001059252"/>
    </source>
</evidence>
<feature type="domain" description="FAD/NAD(P)-binding" evidence="11">
    <location>
        <begin position="4"/>
        <end position="319"/>
    </location>
</feature>
<evidence type="ECO:0000256" key="7">
    <source>
        <dbReference type="ARBA" id="ARBA00023157"/>
    </source>
</evidence>
<comment type="similarity">
    <text evidence="2 9">Belongs to the class-I pyridine nucleotide-disulfide oxidoreductase family.</text>
</comment>
<reference evidence="12" key="1">
    <citation type="submission" date="2022-08" db="EMBL/GenBank/DDBJ databases">
        <title>Complete genome of Mycoplasma iguanae type strain 2327.</title>
        <authorList>
            <person name="Spergser J."/>
        </authorList>
    </citation>
    <scope>NUCLEOTIDE SEQUENCE</scope>
    <source>
        <strain evidence="12">2327</strain>
    </source>
</reference>
<evidence type="ECO:0000256" key="2">
    <source>
        <dbReference type="ARBA" id="ARBA00007532"/>
    </source>
</evidence>
<dbReference type="Pfam" id="PF07992">
    <property type="entry name" value="Pyr_redox_2"/>
    <property type="match status" value="1"/>
</dbReference>
<dbReference type="RefSeq" id="WP_258210691.1">
    <property type="nucleotide sequence ID" value="NZ_CP102734.1"/>
</dbReference>
<comment type="cofactor">
    <cofactor evidence="1">
        <name>FAD</name>
        <dbReference type="ChEBI" id="CHEBI:57692"/>
    </cofactor>
</comment>
<accession>A0ABY5R9R7</accession>
<evidence type="ECO:0000313" key="12">
    <source>
        <dbReference type="EMBL" id="UVD81517.1"/>
    </source>
</evidence>
<protein>
    <submittedName>
        <fullName evidence="12">Dihydrolipoyl dehydrogenase</fullName>
        <ecNumber evidence="12">1.8.1.4</ecNumber>
    </submittedName>
</protein>
<dbReference type="InterPro" id="IPR016156">
    <property type="entry name" value="FAD/NAD-linked_Rdtase_dimer_sf"/>
</dbReference>
<keyword evidence="5 9" id="KW-0560">Oxidoreductase</keyword>
<dbReference type="SUPFAM" id="SSF55424">
    <property type="entry name" value="FAD/NAD-linked reductases, dimerisation (C-terminal) domain"/>
    <property type="match status" value="1"/>
</dbReference>
<dbReference type="Pfam" id="PF02852">
    <property type="entry name" value="Pyr_redox_dim"/>
    <property type="match status" value="1"/>
</dbReference>
<dbReference type="GO" id="GO:0004148">
    <property type="term" value="F:dihydrolipoyl dehydrogenase (NADH) activity"/>
    <property type="evidence" value="ECO:0007669"/>
    <property type="project" value="UniProtKB-EC"/>
</dbReference>
<organism evidence="12 13">
    <name type="scientific">Mycoplasma iguanae</name>
    <dbReference type="NCBI Taxonomy" id="292461"/>
    <lineage>
        <taxon>Bacteria</taxon>
        <taxon>Bacillati</taxon>
        <taxon>Mycoplasmatota</taxon>
        <taxon>Mollicutes</taxon>
        <taxon>Mycoplasmataceae</taxon>
        <taxon>Mycoplasma</taxon>
    </lineage>
</organism>
<keyword evidence="3 9" id="KW-0285">Flavoprotein</keyword>
<dbReference type="PANTHER" id="PTHR22912">
    <property type="entry name" value="DISULFIDE OXIDOREDUCTASE"/>
    <property type="match status" value="1"/>
</dbReference>
<dbReference type="Gene3D" id="3.50.50.60">
    <property type="entry name" value="FAD/NAD(P)-binding domain"/>
    <property type="match status" value="2"/>
</dbReference>
<keyword evidence="7" id="KW-1015">Disulfide bond</keyword>
<evidence type="ECO:0000256" key="4">
    <source>
        <dbReference type="ARBA" id="ARBA00022827"/>
    </source>
</evidence>
<dbReference type="Gene3D" id="3.30.390.30">
    <property type="match status" value="1"/>
</dbReference>
<dbReference type="InterPro" id="IPR012999">
    <property type="entry name" value="Pyr_OxRdtase_I_AS"/>
</dbReference>
<dbReference type="EC" id="1.8.1.4" evidence="12"/>
<dbReference type="SUPFAM" id="SSF51905">
    <property type="entry name" value="FAD/NAD(P)-binding domain"/>
    <property type="match status" value="1"/>
</dbReference>
<dbReference type="PIRSF" id="PIRSF000350">
    <property type="entry name" value="Mercury_reductase_MerA"/>
    <property type="match status" value="1"/>
</dbReference>
<dbReference type="EMBL" id="CP102734">
    <property type="protein sequence ID" value="UVD81517.1"/>
    <property type="molecule type" value="Genomic_DNA"/>
</dbReference>
<evidence type="ECO:0000256" key="3">
    <source>
        <dbReference type="ARBA" id="ARBA00022630"/>
    </source>
</evidence>
<evidence type="ECO:0000256" key="5">
    <source>
        <dbReference type="ARBA" id="ARBA00023002"/>
    </source>
</evidence>
<evidence type="ECO:0000259" key="10">
    <source>
        <dbReference type="Pfam" id="PF02852"/>
    </source>
</evidence>
<keyword evidence="8 9" id="KW-0676">Redox-active center</keyword>
<dbReference type="PRINTS" id="PR00368">
    <property type="entry name" value="FADPNR"/>
</dbReference>
<evidence type="ECO:0000259" key="11">
    <source>
        <dbReference type="Pfam" id="PF07992"/>
    </source>
</evidence>
<keyword evidence="6" id="KW-0520">NAD</keyword>
<dbReference type="InterPro" id="IPR050151">
    <property type="entry name" value="Class-I_Pyr_Nuc-Dis_Oxidored"/>
</dbReference>
<dbReference type="InterPro" id="IPR023753">
    <property type="entry name" value="FAD/NAD-binding_dom"/>
</dbReference>
<dbReference type="InterPro" id="IPR036188">
    <property type="entry name" value="FAD/NAD-bd_sf"/>
</dbReference>
<dbReference type="PRINTS" id="PR00411">
    <property type="entry name" value="PNDRDTASEI"/>
</dbReference>
<feature type="domain" description="Pyridine nucleotide-disulphide oxidoreductase dimerisation" evidence="10">
    <location>
        <begin position="340"/>
        <end position="447"/>
    </location>
</feature>
<dbReference type="PANTHER" id="PTHR22912:SF151">
    <property type="entry name" value="DIHYDROLIPOYL DEHYDROGENASE, MITOCHONDRIAL"/>
    <property type="match status" value="1"/>
</dbReference>
<keyword evidence="13" id="KW-1185">Reference proteome</keyword>
<dbReference type="InterPro" id="IPR004099">
    <property type="entry name" value="Pyr_nucl-diS_OxRdtase_dimer"/>
</dbReference>
<sequence>MEKFDIIFIGAGPGGYSSAAILSEAGLKVAVVEQQHLGGTCVNLGCIPTKTLLKSAKVFDLIKKANVYGIETDSPKANLKAIQEIRKNNKTKLNGAIKGALDGAGVSLFDGVGKILDANTVIVNDGTKLTTKKIVIATGARPREIEFQGKDNAQKDGVLINSNDLLMMEQLPKSIVIIGGGPISIEFSYYMATFGVEVTILEHAEKLLSRFDEECSAQIIQYLEAKGVKIYHDARIESYQNNSLEFTSNEQTHTIKAEKILVAAGRVPNIEVAEKLGLELTPGKGIKVNDKMETSIANVYAIGDVTGLSMVTTNAYKQGDILAQNLLGLKIEKYNPANYAWSIYMGLELAGVGLSSAQAVEKYGIDNVLQVTVPAQQLPRNHADSNLDLGFFKLIVKKDDGKVLGSYIFLENASLLINEIALAVTKDLTIWDLQQTGHTHPTLSEAIYYVSRNLSFKLKR</sequence>
<proteinExistence type="inferred from homology"/>
<evidence type="ECO:0000256" key="1">
    <source>
        <dbReference type="ARBA" id="ARBA00001974"/>
    </source>
</evidence>
<keyword evidence="4 9" id="KW-0274">FAD</keyword>
<dbReference type="PROSITE" id="PS00076">
    <property type="entry name" value="PYRIDINE_REDOX_1"/>
    <property type="match status" value="1"/>
</dbReference>
<evidence type="ECO:0000256" key="8">
    <source>
        <dbReference type="ARBA" id="ARBA00023284"/>
    </source>
</evidence>